<protein>
    <submittedName>
        <fullName evidence="1">Uncharacterized protein</fullName>
    </submittedName>
</protein>
<organism evidence="1 2">
    <name type="scientific">Gossypium arboreum</name>
    <name type="common">Tree cotton</name>
    <name type="synonym">Gossypium nanking</name>
    <dbReference type="NCBI Taxonomy" id="29729"/>
    <lineage>
        <taxon>Eukaryota</taxon>
        <taxon>Viridiplantae</taxon>
        <taxon>Streptophyta</taxon>
        <taxon>Embryophyta</taxon>
        <taxon>Tracheophyta</taxon>
        <taxon>Spermatophyta</taxon>
        <taxon>Magnoliopsida</taxon>
        <taxon>eudicotyledons</taxon>
        <taxon>Gunneridae</taxon>
        <taxon>Pentapetalae</taxon>
        <taxon>rosids</taxon>
        <taxon>malvids</taxon>
        <taxon>Malvales</taxon>
        <taxon>Malvaceae</taxon>
        <taxon>Malvoideae</taxon>
        <taxon>Gossypium</taxon>
    </lineage>
</organism>
<evidence type="ECO:0000313" key="1">
    <source>
        <dbReference type="EMBL" id="KAK5785751.1"/>
    </source>
</evidence>
<dbReference type="Proteomes" id="UP001358586">
    <property type="component" value="Chromosome 11"/>
</dbReference>
<reference evidence="1 2" key="1">
    <citation type="submission" date="2023-03" db="EMBL/GenBank/DDBJ databases">
        <title>WGS of Gossypium arboreum.</title>
        <authorList>
            <person name="Yu D."/>
        </authorList>
    </citation>
    <scope>NUCLEOTIDE SEQUENCE [LARGE SCALE GENOMIC DNA]</scope>
    <source>
        <tissue evidence="1">Leaf</tissue>
    </source>
</reference>
<evidence type="ECO:0000313" key="2">
    <source>
        <dbReference type="Proteomes" id="UP001358586"/>
    </source>
</evidence>
<name>A0ABR0N5J0_GOSAR</name>
<keyword evidence="2" id="KW-1185">Reference proteome</keyword>
<accession>A0ABR0N5J0</accession>
<gene>
    <name evidence="1" type="ORF">PVK06_040367</name>
</gene>
<sequence length="55" mass="5768">MELCLPLAALTKALSKVQKGITGHRHICVHSGSVYRATGHGGVYDFISDGIGLST</sequence>
<dbReference type="EMBL" id="JARKNE010000011">
    <property type="protein sequence ID" value="KAK5785751.1"/>
    <property type="molecule type" value="Genomic_DNA"/>
</dbReference>
<comment type="caution">
    <text evidence="1">The sequence shown here is derived from an EMBL/GenBank/DDBJ whole genome shotgun (WGS) entry which is preliminary data.</text>
</comment>
<proteinExistence type="predicted"/>